<evidence type="ECO:0000256" key="1">
    <source>
        <dbReference type="ARBA" id="ARBA00022741"/>
    </source>
</evidence>
<keyword evidence="4" id="KW-0723">Serine/threonine-protein kinase</keyword>
<dbReference type="InterPro" id="IPR017441">
    <property type="entry name" value="Protein_kinase_ATP_BS"/>
</dbReference>
<evidence type="ECO:0000313" key="7">
    <source>
        <dbReference type="Proteomes" id="UP001652625"/>
    </source>
</evidence>
<dbReference type="InterPro" id="IPR008271">
    <property type="entry name" value="Ser/Thr_kinase_AS"/>
</dbReference>
<dbReference type="PROSITE" id="PS00108">
    <property type="entry name" value="PROTEIN_KINASE_ST"/>
    <property type="match status" value="1"/>
</dbReference>
<sequence length="393" mass="44553">MISRRLRASIDATRNIKHTRIKNEQDIESEYKFMTLLGKGSFGTVSEAIRLYDQTGWAIKVINKEKAGSVGVKLLEREVLIMKMVNHPHIIHLEEVFETSHKMFLVMELCLQGALESLLKKVTYFEEKDVLCIFTQLADAIDYIHSNDIIHRDLKLENILLAPQLESLPYNIKLTDFGLSYTRGGSGSDYMMNQVVGTPIYMAPEVITRYDYSQQCDIWSAGVIMYKLLCGEPPFMASNEEELFILIQKGELKFEKEKWKLVSPSAKHLLEGMLKVDPAHRITSKEILCHPWIKGDETVDKYATNVLEMMKEYNREQKLLNSSGINGGSSDISVHSSTSSQITVCSETKDRGSQISLKPHDKGKRNSLTGNVLYGKSTRSPKVSHSRGVTKKE</sequence>
<keyword evidence="2 3" id="KW-0067">ATP-binding</keyword>
<evidence type="ECO:0000256" key="3">
    <source>
        <dbReference type="PROSITE-ProRule" id="PRU10141"/>
    </source>
</evidence>
<dbReference type="RefSeq" id="XP_065668434.1">
    <property type="nucleotide sequence ID" value="XM_065812362.1"/>
</dbReference>
<reference evidence="8" key="1">
    <citation type="submission" date="2025-08" db="UniProtKB">
        <authorList>
            <consortium name="RefSeq"/>
        </authorList>
    </citation>
    <scope>IDENTIFICATION</scope>
</reference>
<dbReference type="SUPFAM" id="SSF56112">
    <property type="entry name" value="Protein kinase-like (PK-like)"/>
    <property type="match status" value="1"/>
</dbReference>
<organism evidence="7 8">
    <name type="scientific">Hydra vulgaris</name>
    <name type="common">Hydra</name>
    <name type="synonym">Hydra attenuata</name>
    <dbReference type="NCBI Taxonomy" id="6087"/>
    <lineage>
        <taxon>Eukaryota</taxon>
        <taxon>Metazoa</taxon>
        <taxon>Cnidaria</taxon>
        <taxon>Hydrozoa</taxon>
        <taxon>Hydroidolina</taxon>
        <taxon>Anthoathecata</taxon>
        <taxon>Aplanulata</taxon>
        <taxon>Hydridae</taxon>
        <taxon>Hydra</taxon>
    </lineage>
</organism>
<keyword evidence="1 3" id="KW-0547">Nucleotide-binding</keyword>
<proteinExistence type="inferred from homology"/>
<evidence type="ECO:0000256" key="5">
    <source>
        <dbReference type="SAM" id="MobiDB-lite"/>
    </source>
</evidence>
<keyword evidence="8" id="KW-0808">Transferase</keyword>
<dbReference type="GeneID" id="100212822"/>
<feature type="domain" description="Protein kinase" evidence="6">
    <location>
        <begin position="31"/>
        <end position="293"/>
    </location>
</feature>
<dbReference type="InterPro" id="IPR000719">
    <property type="entry name" value="Prot_kinase_dom"/>
</dbReference>
<feature type="binding site" evidence="3">
    <location>
        <position position="60"/>
    </location>
    <ligand>
        <name>ATP</name>
        <dbReference type="ChEBI" id="CHEBI:30616"/>
    </ligand>
</feature>
<dbReference type="Pfam" id="PF00069">
    <property type="entry name" value="Pkinase"/>
    <property type="match status" value="1"/>
</dbReference>
<dbReference type="PANTHER" id="PTHR24347">
    <property type="entry name" value="SERINE/THREONINE-PROTEIN KINASE"/>
    <property type="match status" value="1"/>
</dbReference>
<gene>
    <name evidence="8" type="primary">LOC100212822</name>
</gene>
<dbReference type="Gene3D" id="1.10.510.10">
    <property type="entry name" value="Transferase(Phosphotransferase) domain 1"/>
    <property type="match status" value="1"/>
</dbReference>
<evidence type="ECO:0000256" key="2">
    <source>
        <dbReference type="ARBA" id="ARBA00022840"/>
    </source>
</evidence>
<protein>
    <submittedName>
        <fullName evidence="8">Serine/threonine-protein kinase 33 isoform X2</fullName>
    </submittedName>
</protein>
<name>A0ABM4D2F2_HYDVU</name>
<comment type="similarity">
    <text evidence="4">Belongs to the protein kinase superfamily.</text>
</comment>
<dbReference type="InterPro" id="IPR011009">
    <property type="entry name" value="Kinase-like_dom_sf"/>
</dbReference>
<evidence type="ECO:0000259" key="6">
    <source>
        <dbReference type="PROSITE" id="PS50011"/>
    </source>
</evidence>
<keyword evidence="8" id="KW-0418">Kinase</keyword>
<dbReference type="GO" id="GO:0016301">
    <property type="term" value="F:kinase activity"/>
    <property type="evidence" value="ECO:0007669"/>
    <property type="project" value="UniProtKB-KW"/>
</dbReference>
<feature type="compositionally biased region" description="Basic residues" evidence="5">
    <location>
        <begin position="382"/>
        <end position="393"/>
    </location>
</feature>
<feature type="region of interest" description="Disordered" evidence="5">
    <location>
        <begin position="343"/>
        <end position="393"/>
    </location>
</feature>
<dbReference type="PROSITE" id="PS00107">
    <property type="entry name" value="PROTEIN_KINASE_ATP"/>
    <property type="match status" value="1"/>
</dbReference>
<dbReference type="Proteomes" id="UP001652625">
    <property type="component" value="Chromosome 12"/>
</dbReference>
<accession>A0ABM4D2F2</accession>
<keyword evidence="7" id="KW-1185">Reference proteome</keyword>
<dbReference type="SMART" id="SM00220">
    <property type="entry name" value="S_TKc"/>
    <property type="match status" value="1"/>
</dbReference>
<dbReference type="PROSITE" id="PS50011">
    <property type="entry name" value="PROTEIN_KINASE_DOM"/>
    <property type="match status" value="1"/>
</dbReference>
<evidence type="ECO:0000313" key="8">
    <source>
        <dbReference type="RefSeq" id="XP_065668434.1"/>
    </source>
</evidence>
<evidence type="ECO:0000256" key="4">
    <source>
        <dbReference type="RuleBase" id="RU000304"/>
    </source>
</evidence>